<accession>A0A427AY13</accession>
<reference evidence="1 2" key="1">
    <citation type="journal article" date="2014" name="Agronomy (Basel)">
        <title>A Draft Genome Sequence for Ensete ventricosum, the Drought-Tolerant Tree Against Hunger.</title>
        <authorList>
            <person name="Harrison J."/>
            <person name="Moore K.A."/>
            <person name="Paszkiewicz K."/>
            <person name="Jones T."/>
            <person name="Grant M."/>
            <person name="Ambacheew D."/>
            <person name="Muzemil S."/>
            <person name="Studholme D.J."/>
        </authorList>
    </citation>
    <scope>NUCLEOTIDE SEQUENCE [LARGE SCALE GENOMIC DNA]</scope>
</reference>
<evidence type="ECO:0000313" key="2">
    <source>
        <dbReference type="Proteomes" id="UP000287651"/>
    </source>
</evidence>
<evidence type="ECO:0000313" key="1">
    <source>
        <dbReference type="EMBL" id="RRT81085.1"/>
    </source>
</evidence>
<proteinExistence type="predicted"/>
<name>A0A427AY13_ENSVE</name>
<organism evidence="1 2">
    <name type="scientific">Ensete ventricosum</name>
    <name type="common">Abyssinian banana</name>
    <name type="synonym">Musa ensete</name>
    <dbReference type="NCBI Taxonomy" id="4639"/>
    <lineage>
        <taxon>Eukaryota</taxon>
        <taxon>Viridiplantae</taxon>
        <taxon>Streptophyta</taxon>
        <taxon>Embryophyta</taxon>
        <taxon>Tracheophyta</taxon>
        <taxon>Spermatophyta</taxon>
        <taxon>Magnoliopsida</taxon>
        <taxon>Liliopsida</taxon>
        <taxon>Zingiberales</taxon>
        <taxon>Musaceae</taxon>
        <taxon>Ensete</taxon>
    </lineage>
</organism>
<protein>
    <submittedName>
        <fullName evidence="1">Uncharacterized protein</fullName>
    </submittedName>
</protein>
<gene>
    <name evidence="1" type="ORF">B296_00014366</name>
</gene>
<dbReference type="Proteomes" id="UP000287651">
    <property type="component" value="Unassembled WGS sequence"/>
</dbReference>
<sequence>MPSSLPHQCATSFASLQPYCYCLLPLEPIVDAPAAPLLAALTVALVVVAVTAAPLRRPPLSHLLLPSASPSSFIAVGPLPVNHQQRRCHLAAPHPLGPHDATASYPHCQCPPHFLLSLPTVVVDVFFFPLSRPCFYCNRCCRSPQHSRLAISSSASPLTHHPQCLPR</sequence>
<dbReference type="AlphaFoldDB" id="A0A427AY13"/>
<comment type="caution">
    <text evidence="1">The sequence shown here is derived from an EMBL/GenBank/DDBJ whole genome shotgun (WGS) entry which is preliminary data.</text>
</comment>
<dbReference type="EMBL" id="AMZH03000993">
    <property type="protein sequence ID" value="RRT81085.1"/>
    <property type="molecule type" value="Genomic_DNA"/>
</dbReference>